<dbReference type="AlphaFoldDB" id="A2FYX9"/>
<sequence>MEKIAVANANTPKNRTLSMVLSFTRKRMTIGFIMLFFSIFLFFGTYLFSDNDSDIDDEIYETKNSQSSTNTTPQQADHHVIQETEAKVSLKKKIFIGIMTYRNEASDIGAIIDTWVPRISRKIFCDGIHFISDVPIYVNLYDSVLIKTMYVRTEEEKYFMKFVKSLEKFTNVSRALWYVMTPINSYLNPKGTSRFVDLLSGFDPMKEEKIFALCTSKQSCFYAISRLATKSLLEVSTNITEFGKKLQEKSEPFPFPGIIHSNITISPDMKMFWDHSYADARKCQTDQEKILKLSDSFAFIYETLKDSNMPPLLEGGIRNFGHGYISEVNGKVTLCVK</sequence>
<reference evidence="2" key="1">
    <citation type="submission" date="2006-10" db="EMBL/GenBank/DDBJ databases">
        <authorList>
            <person name="Amadeo P."/>
            <person name="Zhao Q."/>
            <person name="Wortman J."/>
            <person name="Fraser-Liggett C."/>
            <person name="Carlton J."/>
        </authorList>
    </citation>
    <scope>NUCLEOTIDE SEQUENCE</scope>
    <source>
        <strain evidence="2">G3</strain>
    </source>
</reference>
<evidence type="ECO:0000313" key="2">
    <source>
        <dbReference type="EMBL" id="EAX89880.1"/>
    </source>
</evidence>
<gene>
    <name evidence="2" type="ORF">TVAG_153250</name>
</gene>
<name>A2FYX9_TRIV3</name>
<proteinExistence type="predicted"/>
<dbReference type="RefSeq" id="XP_001302810.1">
    <property type="nucleotide sequence ID" value="XM_001302809.1"/>
</dbReference>
<dbReference type="Proteomes" id="UP000001542">
    <property type="component" value="Unassembled WGS sequence"/>
</dbReference>
<evidence type="ECO:0000256" key="1">
    <source>
        <dbReference type="SAM" id="Phobius"/>
    </source>
</evidence>
<keyword evidence="3" id="KW-1185">Reference proteome</keyword>
<evidence type="ECO:0000313" key="3">
    <source>
        <dbReference type="Proteomes" id="UP000001542"/>
    </source>
</evidence>
<organism evidence="2 3">
    <name type="scientific">Trichomonas vaginalis (strain ATCC PRA-98 / G3)</name>
    <dbReference type="NCBI Taxonomy" id="412133"/>
    <lineage>
        <taxon>Eukaryota</taxon>
        <taxon>Metamonada</taxon>
        <taxon>Parabasalia</taxon>
        <taxon>Trichomonadida</taxon>
        <taxon>Trichomonadidae</taxon>
        <taxon>Trichomonas</taxon>
    </lineage>
</organism>
<keyword evidence="1" id="KW-0812">Transmembrane</keyword>
<protein>
    <submittedName>
        <fullName evidence="2">Uncharacterized protein</fullName>
    </submittedName>
</protein>
<keyword evidence="1" id="KW-0472">Membrane</keyword>
<reference evidence="2" key="2">
    <citation type="journal article" date="2007" name="Science">
        <title>Draft genome sequence of the sexually transmitted pathogen Trichomonas vaginalis.</title>
        <authorList>
            <person name="Carlton J.M."/>
            <person name="Hirt R.P."/>
            <person name="Silva J.C."/>
            <person name="Delcher A.L."/>
            <person name="Schatz M."/>
            <person name="Zhao Q."/>
            <person name="Wortman J.R."/>
            <person name="Bidwell S.L."/>
            <person name="Alsmark U.C.M."/>
            <person name="Besteiro S."/>
            <person name="Sicheritz-Ponten T."/>
            <person name="Noel C.J."/>
            <person name="Dacks J.B."/>
            <person name="Foster P.G."/>
            <person name="Simillion C."/>
            <person name="Van de Peer Y."/>
            <person name="Miranda-Saavedra D."/>
            <person name="Barton G.J."/>
            <person name="Westrop G.D."/>
            <person name="Mueller S."/>
            <person name="Dessi D."/>
            <person name="Fiori P.L."/>
            <person name="Ren Q."/>
            <person name="Paulsen I."/>
            <person name="Zhang H."/>
            <person name="Bastida-Corcuera F.D."/>
            <person name="Simoes-Barbosa A."/>
            <person name="Brown M.T."/>
            <person name="Hayes R.D."/>
            <person name="Mukherjee M."/>
            <person name="Okumura C.Y."/>
            <person name="Schneider R."/>
            <person name="Smith A.J."/>
            <person name="Vanacova S."/>
            <person name="Villalvazo M."/>
            <person name="Haas B.J."/>
            <person name="Pertea M."/>
            <person name="Feldblyum T.V."/>
            <person name="Utterback T.R."/>
            <person name="Shu C.L."/>
            <person name="Osoegawa K."/>
            <person name="de Jong P.J."/>
            <person name="Hrdy I."/>
            <person name="Horvathova L."/>
            <person name="Zubacova Z."/>
            <person name="Dolezal P."/>
            <person name="Malik S.B."/>
            <person name="Logsdon J.M. Jr."/>
            <person name="Henze K."/>
            <person name="Gupta A."/>
            <person name="Wang C.C."/>
            <person name="Dunne R.L."/>
            <person name="Upcroft J.A."/>
            <person name="Upcroft P."/>
            <person name="White O."/>
            <person name="Salzberg S.L."/>
            <person name="Tang P."/>
            <person name="Chiu C.-H."/>
            <person name="Lee Y.-S."/>
            <person name="Embley T.M."/>
            <person name="Coombs G.H."/>
            <person name="Mottram J.C."/>
            <person name="Tachezy J."/>
            <person name="Fraser-Liggett C.M."/>
            <person name="Johnson P.J."/>
        </authorList>
    </citation>
    <scope>NUCLEOTIDE SEQUENCE [LARGE SCALE GENOMIC DNA]</scope>
    <source>
        <strain evidence="2">G3</strain>
    </source>
</reference>
<dbReference type="KEGG" id="tva:4747560"/>
<accession>A2FYX9</accession>
<feature type="transmembrane region" description="Helical" evidence="1">
    <location>
        <begin position="28"/>
        <end position="48"/>
    </location>
</feature>
<dbReference type="InParanoid" id="A2FYX9"/>
<dbReference type="EMBL" id="DS114157">
    <property type="protein sequence ID" value="EAX89880.1"/>
    <property type="molecule type" value="Genomic_DNA"/>
</dbReference>
<keyword evidence="1" id="KW-1133">Transmembrane helix</keyword>
<dbReference type="VEuPathDB" id="TrichDB:TVAGG3_0521130"/>
<dbReference type="VEuPathDB" id="TrichDB:TVAG_153250"/>